<keyword evidence="2" id="KW-0472">Membrane</keyword>
<dbReference type="OrthoDB" id="407947at2759"/>
<keyword evidence="2" id="KW-0812">Transmembrane</keyword>
<reference evidence="3" key="1">
    <citation type="journal article" date="2021" name="Sci. Rep.">
        <title>Diploid genomic architecture of Nitzschia inconspicua, an elite biomass production diatom.</title>
        <authorList>
            <person name="Oliver A."/>
            <person name="Podell S."/>
            <person name="Pinowska A."/>
            <person name="Traller J.C."/>
            <person name="Smith S.R."/>
            <person name="McClure R."/>
            <person name="Beliaev A."/>
            <person name="Bohutskyi P."/>
            <person name="Hill E.A."/>
            <person name="Rabines A."/>
            <person name="Zheng H."/>
            <person name="Allen L.Z."/>
            <person name="Kuo A."/>
            <person name="Grigoriev I.V."/>
            <person name="Allen A.E."/>
            <person name="Hazlebeck D."/>
            <person name="Allen E.E."/>
        </authorList>
    </citation>
    <scope>NUCLEOTIDE SEQUENCE</scope>
    <source>
        <strain evidence="3">Hildebrandi</strain>
    </source>
</reference>
<sequence>MRSPQKRTTGAEPIGFYSCESSPIKDNDNGERTPLTLNQDHSIYEVPEAFDKSATFRHSNRSRNSNNMIDRNDRNGGNYERVSGPSSHMLYLPDSHKSSPWKRKTQRIVSISSSILALVLCILALVLGVFHILWPNISHEPTTPPPPELFDDAGRYIFEDYDAHTPFSNFLPGLAGIYGKPLYAFFVNRGQAIASFGVESKETPIMEFSAANVAYQNTPFVGFRTFIQGRRGRNDQSFVVEPFSTFTTNYPKSTSTHQTDNSIMAEPLPNIRPTNKRRLYSGENELQIQEIDYQHQLETNATYFILPEEDFGCLVRRTTISNLHNRQSITVSVLDGLAKMQPAGGDLGFMLKTMGRTLEGFFSVFFPYQNSITMPFFRLTTQPGDSDFVQVQERGHYCVSIFEGKDGNTNNLLPIVYDTSKVFGRDTTLSRPVELFERSVGDIVRNPQYGNAKTSSCFAAVEEVVLGPGESVTISSFFGAADHVLDIPVIARRLLQEGFVQYKLMRTREVVRQITSSVETQTGSKVFDSHVRQMFLDNSLRGGIPLVLGDQDDNNGFLTVDEDPRLKVFHVFSRIHGDLERDYNDFFLRSEFFSQGPGSFRDVVQNRRNDVIFQPRIASFNVRTFLSFIQADGYEPFSVEAVVFTIDNRDLCDDVAMRAVGSADGHRAQREALSGILENGPFRPGQLFRLMAEQNIFLKVTRQEFIDMVAVAATSTPMAVYEKGFWADHWTYYLDLIQSYLVIFPDKEEDLLLNFMLPYFFSPASVQPRNKKYVENLSYNADHDHIQQLDATVEDSSKEAYMKQFIAETTGWYSLTAHWQHDEKGEIFESSVYAKLFLLATIKFATRDPMGMGIEYEGGRPGWDDANNGLPGMMGSGMPESFELKALIQYLFRTASDYNRDLILPEELHRLFEAINKNLAIISGYKMHDRPSKRVREELFTYWDNVATARETYREQTKVTFSGRTVILSLKTVIDHLLIWMQEIDRGISRAQSIGTNGFGDMGDSGVIPSYFAYRVTNWNRTGERNKDGHPLVVPLNMTVKRFPLFLEGAARQLKTVDTIKAREIYGNVRNSSLYDKDLHMYTLSASLVGQPIEIGRSRAFAPGWLENQSVWLHMSYKFYLQLLRHNMYDEFFDEVRSGGLLPFMDPLVYGRSLMECSSFIASSAFEDPEVRGRGFLGRLSGSTTEFLSMWTLMFIGSKPFYVDETTGDLKMELIPTLPAWFFQGHDEGGNEISEGDDSRNPTVSFKLFSSITVNYHNDGKHNLFGVKPSLYRVGLRDGSVFEFHQDFIPSMMADKIRRVVFVDYIDAYF</sequence>
<dbReference type="Proteomes" id="UP000693970">
    <property type="component" value="Unassembled WGS sequence"/>
</dbReference>
<dbReference type="EMBL" id="JAGRRH010000015">
    <property type="protein sequence ID" value="KAG7356398.1"/>
    <property type="molecule type" value="Genomic_DNA"/>
</dbReference>
<evidence type="ECO:0000313" key="3">
    <source>
        <dbReference type="EMBL" id="KAG7356398.1"/>
    </source>
</evidence>
<proteinExistence type="predicted"/>
<name>A0A9K3PRA8_9STRA</name>
<evidence type="ECO:0000256" key="1">
    <source>
        <dbReference type="SAM" id="MobiDB-lite"/>
    </source>
</evidence>
<organism evidence="3 4">
    <name type="scientific">Nitzschia inconspicua</name>
    <dbReference type="NCBI Taxonomy" id="303405"/>
    <lineage>
        <taxon>Eukaryota</taxon>
        <taxon>Sar</taxon>
        <taxon>Stramenopiles</taxon>
        <taxon>Ochrophyta</taxon>
        <taxon>Bacillariophyta</taxon>
        <taxon>Bacillariophyceae</taxon>
        <taxon>Bacillariophycidae</taxon>
        <taxon>Bacillariales</taxon>
        <taxon>Bacillariaceae</taxon>
        <taxon>Nitzschia</taxon>
    </lineage>
</organism>
<keyword evidence="2" id="KW-1133">Transmembrane helix</keyword>
<feature type="region of interest" description="Disordered" evidence="1">
    <location>
        <begin position="1"/>
        <end position="38"/>
    </location>
</feature>
<comment type="caution">
    <text evidence="3">The sequence shown here is derived from an EMBL/GenBank/DDBJ whole genome shotgun (WGS) entry which is preliminary data.</text>
</comment>
<accession>A0A9K3PRA8</accession>
<reference evidence="3" key="2">
    <citation type="submission" date="2021-04" db="EMBL/GenBank/DDBJ databases">
        <authorList>
            <person name="Podell S."/>
        </authorList>
    </citation>
    <scope>NUCLEOTIDE SEQUENCE</scope>
    <source>
        <strain evidence="3">Hildebrandi</strain>
    </source>
</reference>
<evidence type="ECO:0000256" key="2">
    <source>
        <dbReference type="SAM" id="Phobius"/>
    </source>
</evidence>
<feature type="transmembrane region" description="Helical" evidence="2">
    <location>
        <begin position="108"/>
        <end position="134"/>
    </location>
</feature>
<gene>
    <name evidence="3" type="ORF">IV203_001084</name>
</gene>
<feature type="region of interest" description="Disordered" evidence="1">
    <location>
        <begin position="56"/>
        <end position="96"/>
    </location>
</feature>
<keyword evidence="4" id="KW-1185">Reference proteome</keyword>
<evidence type="ECO:0000313" key="4">
    <source>
        <dbReference type="Proteomes" id="UP000693970"/>
    </source>
</evidence>
<protein>
    <submittedName>
        <fullName evidence="3">4-alpha-glucanotransferase</fullName>
    </submittedName>
</protein>